<dbReference type="GO" id="GO:0016887">
    <property type="term" value="F:ATP hydrolysis activity"/>
    <property type="evidence" value="ECO:0007669"/>
    <property type="project" value="InterPro"/>
</dbReference>
<dbReference type="AlphaFoldDB" id="A0AAN1Q3P9"/>
<dbReference type="KEGG" id="larg:LPA65_13575"/>
<evidence type="ECO:0000256" key="1">
    <source>
        <dbReference type="ARBA" id="ARBA00005417"/>
    </source>
</evidence>
<evidence type="ECO:0000259" key="5">
    <source>
        <dbReference type="PROSITE" id="PS50893"/>
    </source>
</evidence>
<dbReference type="Proteomes" id="UP000694640">
    <property type="component" value="Unassembled WGS sequence"/>
</dbReference>
<evidence type="ECO:0000256" key="2">
    <source>
        <dbReference type="ARBA" id="ARBA00022448"/>
    </source>
</evidence>
<dbReference type="InterPro" id="IPR003439">
    <property type="entry name" value="ABC_transporter-like_ATP-bd"/>
</dbReference>
<dbReference type="Pfam" id="PF00005">
    <property type="entry name" value="ABC_tran"/>
    <property type="match status" value="1"/>
</dbReference>
<dbReference type="PANTHER" id="PTHR43335">
    <property type="entry name" value="ABC TRANSPORTER, ATP-BINDING PROTEIN"/>
    <property type="match status" value="1"/>
</dbReference>
<evidence type="ECO:0000256" key="4">
    <source>
        <dbReference type="ARBA" id="ARBA00022840"/>
    </source>
</evidence>
<dbReference type="EMBL" id="JAEQMM010000003">
    <property type="protein sequence ID" value="MBT1139043.1"/>
    <property type="molecule type" value="Genomic_DNA"/>
</dbReference>
<keyword evidence="3" id="KW-0547">Nucleotide-binding</keyword>
<dbReference type="PROSITE" id="PS00211">
    <property type="entry name" value="ABC_TRANSPORTER_1"/>
    <property type="match status" value="1"/>
</dbReference>
<evidence type="ECO:0000256" key="3">
    <source>
        <dbReference type="ARBA" id="ARBA00022741"/>
    </source>
</evidence>
<comment type="similarity">
    <text evidence="1">Belongs to the ABC transporter superfamily.</text>
</comment>
<dbReference type="SMART" id="SM00382">
    <property type="entry name" value="AAA"/>
    <property type="match status" value="1"/>
</dbReference>
<dbReference type="GeneID" id="89670292"/>
<dbReference type="InterPro" id="IPR003593">
    <property type="entry name" value="AAA+_ATPase"/>
</dbReference>
<dbReference type="PROSITE" id="PS50893">
    <property type="entry name" value="ABC_TRANSPORTER_2"/>
    <property type="match status" value="1"/>
</dbReference>
<gene>
    <name evidence="7" type="ORF">JKL17_13085</name>
    <name evidence="6" type="ORF">LPA65_13575</name>
</gene>
<reference evidence="6 8" key="1">
    <citation type="submission" date="2018-10" db="EMBL/GenBank/DDBJ databases">
        <title>Genome sequencing of Lactobacillus species.</title>
        <authorList>
            <person name="Baek C."/>
            <person name="Yi H."/>
        </authorList>
    </citation>
    <scope>NUCLEOTIDE SEQUENCE [LARGE SCALE GENOMIC DNA]</scope>
    <source>
        <strain evidence="6 8">DSM 16365</strain>
    </source>
</reference>
<protein>
    <submittedName>
        <fullName evidence="6">ABC transporter ATP-binding protein</fullName>
    </submittedName>
</protein>
<dbReference type="Gene3D" id="3.40.50.300">
    <property type="entry name" value="P-loop containing nucleotide triphosphate hydrolases"/>
    <property type="match status" value="1"/>
</dbReference>
<dbReference type="InterPro" id="IPR017871">
    <property type="entry name" value="ABC_transporter-like_CS"/>
</dbReference>
<keyword evidence="9" id="KW-1185">Reference proteome</keyword>
<dbReference type="PANTHER" id="PTHR43335:SF8">
    <property type="entry name" value="ABC TRANSPORTER, ATP-BINDING PROTEIN"/>
    <property type="match status" value="1"/>
</dbReference>
<evidence type="ECO:0000313" key="6">
    <source>
        <dbReference type="EMBL" id="AYJ37101.1"/>
    </source>
</evidence>
<dbReference type="SUPFAM" id="SSF52540">
    <property type="entry name" value="P-loop containing nucleoside triphosphate hydrolases"/>
    <property type="match status" value="1"/>
</dbReference>
<dbReference type="GO" id="GO:0005524">
    <property type="term" value="F:ATP binding"/>
    <property type="evidence" value="ECO:0007669"/>
    <property type="project" value="UniProtKB-KW"/>
</dbReference>
<name>A0AAN1Q3P9_9LACO</name>
<proteinExistence type="inferred from homology"/>
<evidence type="ECO:0000313" key="8">
    <source>
        <dbReference type="Proteomes" id="UP000281644"/>
    </source>
</evidence>
<evidence type="ECO:0000313" key="9">
    <source>
        <dbReference type="Proteomes" id="UP000694640"/>
    </source>
</evidence>
<keyword evidence="2" id="KW-0813">Transport</keyword>
<dbReference type="RefSeq" id="WP_057717041.1">
    <property type="nucleotide sequence ID" value="NZ_BJZD01000027.1"/>
</dbReference>
<keyword evidence="4 6" id="KW-0067">ATP-binding</keyword>
<organism evidence="6 8">
    <name type="scientific">Lactiplantibacillus argentoratensis</name>
    <dbReference type="NCBI Taxonomy" id="271881"/>
    <lineage>
        <taxon>Bacteria</taxon>
        <taxon>Bacillati</taxon>
        <taxon>Bacillota</taxon>
        <taxon>Bacilli</taxon>
        <taxon>Lactobacillales</taxon>
        <taxon>Lactobacillaceae</taxon>
        <taxon>Lactiplantibacillus</taxon>
    </lineage>
</organism>
<dbReference type="InterPro" id="IPR027417">
    <property type="entry name" value="P-loop_NTPase"/>
</dbReference>
<evidence type="ECO:0000313" key="7">
    <source>
        <dbReference type="EMBL" id="MBT1139043.1"/>
    </source>
</evidence>
<dbReference type="EMBL" id="CP032751">
    <property type="protein sequence ID" value="AYJ37101.1"/>
    <property type="molecule type" value="Genomic_DNA"/>
</dbReference>
<feature type="domain" description="ABC transporter" evidence="5">
    <location>
        <begin position="6"/>
        <end position="233"/>
    </location>
</feature>
<dbReference type="Proteomes" id="UP000281644">
    <property type="component" value="Chromosome"/>
</dbReference>
<accession>A0AAN1Q3P9</accession>
<reference evidence="7 9" key="2">
    <citation type="submission" date="2021-01" db="EMBL/GenBank/DDBJ databases">
        <title>High-quality draft genome sequence data of six Lactiplantibacillus plantarum subsp. argentoratensis strains isolated from various Greek sourdoughs.</title>
        <authorList>
            <person name="Syrokou M.K."/>
            <person name="Paramithiotis S."/>
            <person name="Skandamis P.N."/>
            <person name="Drosinos E.H."/>
            <person name="Bosnea L."/>
            <person name="Mataragas M."/>
        </authorList>
    </citation>
    <scope>NUCLEOTIDE SEQUENCE [LARGE SCALE GENOMIC DNA]</scope>
    <source>
        <strain evidence="7 9">LQC 2520</strain>
    </source>
</reference>
<sequence>MNDVILDIRAVSKRFGNYQALENVNLTVKRGDVYGLIGENGAGKTTLMKLITGLSPLTQGQITLLGESAQHYHYALRRTGAIIETPVAFPNLTVRQNLKVCAIQHGLQDAQIIDETLEFVHLVKKQRTRAKHLSLGQRQRLGLALAILPRPDFLVLDEPINGLDPTGIIDFRQLIKRLSEERDTTILISSHILSELYQVSNRFGIIHHGQLIKQVTKEELDEANQAGLIFTVDKVQLASQTLDQSGYAPFDVLDDQRILIKDNNVTAANVNQVLVENGVAVKALTHQEGSLEQYYTDLLAKEDQRHAKSN</sequence>